<evidence type="ECO:0000313" key="7">
    <source>
        <dbReference type="EMBL" id="CAD8624590.1"/>
    </source>
</evidence>
<gene>
    <name evidence="7" type="ORF">CCUR1050_LOCUS2266</name>
</gene>
<organism evidence="7">
    <name type="scientific">Cryptomonas curvata</name>
    <dbReference type="NCBI Taxonomy" id="233186"/>
    <lineage>
        <taxon>Eukaryota</taxon>
        <taxon>Cryptophyceae</taxon>
        <taxon>Cryptomonadales</taxon>
        <taxon>Cryptomonadaceae</taxon>
        <taxon>Cryptomonas</taxon>
    </lineage>
</organism>
<feature type="compositionally biased region" description="Polar residues" evidence="3">
    <location>
        <begin position="734"/>
        <end position="750"/>
    </location>
</feature>
<dbReference type="InterPro" id="IPR002048">
    <property type="entry name" value="EF_hand_dom"/>
</dbReference>
<feature type="transmembrane region" description="Helical" evidence="4">
    <location>
        <begin position="1434"/>
        <end position="1460"/>
    </location>
</feature>
<dbReference type="InterPro" id="IPR011641">
    <property type="entry name" value="Tyr-kin_ephrin_A/B_rcpt-like"/>
</dbReference>
<feature type="transmembrane region" description="Helical" evidence="4">
    <location>
        <begin position="1535"/>
        <end position="1557"/>
    </location>
</feature>
<dbReference type="InterPro" id="IPR035914">
    <property type="entry name" value="Sperma_CUB_dom_sf"/>
</dbReference>
<feature type="transmembrane region" description="Helical" evidence="4">
    <location>
        <begin position="1472"/>
        <end position="1492"/>
    </location>
</feature>
<feature type="region of interest" description="Disordered" evidence="3">
    <location>
        <begin position="734"/>
        <end position="762"/>
    </location>
</feature>
<proteinExistence type="predicted"/>
<keyword evidence="1" id="KW-0106">Calcium</keyword>
<dbReference type="CDD" id="cd00185">
    <property type="entry name" value="TNFRSF"/>
    <property type="match status" value="2"/>
</dbReference>
<accession>A0A7S0LWG4</accession>
<evidence type="ECO:0000259" key="6">
    <source>
        <dbReference type="PROSITE" id="PS50222"/>
    </source>
</evidence>
<dbReference type="SMART" id="SM01411">
    <property type="entry name" value="Ephrin_rec_like"/>
    <property type="match status" value="4"/>
</dbReference>
<protein>
    <submittedName>
        <fullName evidence="7">Uncharacterized protein</fullName>
    </submittedName>
</protein>
<evidence type="ECO:0000256" key="4">
    <source>
        <dbReference type="SAM" id="Phobius"/>
    </source>
</evidence>
<dbReference type="Pfam" id="PF07699">
    <property type="entry name" value="Ephrin_rec_like"/>
    <property type="match status" value="1"/>
</dbReference>
<feature type="transmembrane region" description="Helical" evidence="4">
    <location>
        <begin position="1368"/>
        <end position="1386"/>
    </location>
</feature>
<sequence length="2319" mass="248889">MAWTDLSGGVDGLPPSPRFGIVFEFFAGKFYLFGGNDGTGLINDLMVLSAPKQLSWPSNCRADGFIDLYDWDHIVLDPNSIAVLPIRINLCRGVFPCTIDISGGGIIQRTGLGSIVCLASSGCSGITLESFSFVCIDREPTMSAFKVQGTAIAINNVSFSGCSSHENGGVIQSFNLAVVNIISSEFRNLHTSGFGGAISAFGSRVLAADSIFVNCSSEAGGGAIWATSYQCFGSEELVDTSLQIDSCKFDQCSSDGFGGAVMAASDFPDLNESILIGIHSTEFLKCQAARDGGAVYVSGNLVTASILTSNFSECLSIGSGGALSANSGTHAVVLKSNIRNNSARGLGGGALHSDNALLSLVESSFSWNRAPRGGGGVVFWQGHIPPEVFSLCPSGMWSAARALEARAEDTCSLCSAGTFQTGVGMISSRDCVSCSPGTYSDMLGATSAATCISCPFGMYSSALGADAPEACAFCAAGAYVTPEGTACDLCSEGKYSSSSNVTVCSDCNPGTFSAIRGANNSMACQQCHPGSYSQALASACSLCNAGSFTTGYGAADCELCTTGTFSAGLGMSSASACKVCASGSHTVAQGVCGRFVPGGDYDNNEHLVFVVPQGGSRSVSLFFTVFDIEAGYDWVRVYSCPNASCVGATLLRSLSGNTLPPNQTSDTGIMKVEWIADSAGSASGWGATWVASHVLVGGQRCVADGEVATAVRAAPADLDQHSVEAARGLLLSPARTSNQRRGGSSTSFKQNGHKLSPLKKRNNARQNRSILKQITLRELGADFTRRVSGSDLCGIGNDAVFGPCFASEYKSLEFLKSNDETDIFPGVPFTLVALKRDAYNQTIATDSSSVVQVFQSANGSYANNPSVLLLGVTIMKMEEGQLKLSIALKPTFFVVNLERNLTQLVSEPYVYLQGDDAQTASGIMIAMHSQVLRVTVRNGDTVCPKGSILSLDQEGGMNGPGVCTACKAGTYSLNPLAGIPGSSRSAPACLNCPAGGNCIRGGNSVEFQVGGWAVFESKYFVLNSCPAGYQLINSSDGTSWGIFDHDMQECKPCKENEYLVDFMSQRQACPLGASCDGSSGTLTGLPGSHWRREGDKMRVFKCEPGFIMVRDDSSNGRQAFLDACIKCLPSKYSITGAKVVDLAPCSWQGGTDQPYVCPTIRKESVLSFDEKNKNGSWTLVPDQALELCLKCPVGADCPGGSGLIPREGFWVDLEGPALVASRRKIQSDLVTVLKCPPRSCQSGGNCTPGRTGPVCGICESGWAMSSGTCLQCPSNEGAQTLKASIGVIGGLLAVVVLYFFSIRPLFTSIAPESSKHDEVQNGDRDEDTNSGARCSYLKASIAMLAAFTLNLKTRLESKFASWGTSADILLFVQGYIKVVISFYQIVSTFSENYEIAWPSQSTQVFQIAAIFRFDLVAFPGINCLVEGIDYKSKLLIYTIFPIVVIIPLFITPVLSILLRVDKERQNLVTNQFWYSLMFFLFLVYPTVSFQTLRSFNCVVIGHHGSLLMADLREACPFDYSETSTVRQAFASTSFLFWWSLACSILYPLGVPLFFLLVMRAYKVPDIAEAKLKGAKIDALVIEYRKKAMPLEVEILIRQLKGGQILPNGKLLDQQINLLFQALADGKEELAIIDFVNFFKNPKLGLPDPDVKLITELFEAKDVSGNGLLDKCEFFEMMEQLIIVHNLFTGHESLDDMHFDQLCRLYEFHANGKIYLEAVQDSESSRKENQKNSSVRLVFKVKDGIDHEHLDVPVSKCERDKGQHIRIPGHENCEIEYVGSISTQLLQQALDSEQFSKVLAFMEPNLKQKLLDIADSRVSMGTIVIPAMAWQRWDASAQGGKLSQAQIDEDTAVQRMGFLMKNYDVRSWYFEITEMFRKLFMTSLITFVFSGTSSQVAVALAVSTVSLVHYLYSCPFLDKTIGQMQSYALIAICWTLLYGIVLEFQENTRDLGMVQKESEIGTIDALSIFIVLMNSCIVIFPCIALLSASSLIGRKKVIAAAARAGRRASMTSDINHSLSFRSRRQKETFGRNARLWNNSILPSLIDDRIESSSRSSVISRDEDHTLNRGPANQNDSGRSKRSASSSLNSSDSVISVQDDSSARSSSRADDGPDVSRPQNRSRHSTSLEGQSGYSAFRLSECSPLDGSVDSRAVSSCSKTNAEPCNHCSSDQQDLICDAPRHEFPAPVPASKSQPLALVPLAISATGMLALKPASPSVPKPAGLTDSPASELDGPTGPVAFIKAFAVLPPEQKLPEKELPAQLNDGLHLAQIPNAEASETLFQPPFHDFVIQSSAAPPSLRFESAGVGCENALRLVVFGDA</sequence>
<dbReference type="GO" id="GO:0005509">
    <property type="term" value="F:calcium ion binding"/>
    <property type="evidence" value="ECO:0007669"/>
    <property type="project" value="InterPro"/>
</dbReference>
<dbReference type="SMART" id="SM00042">
    <property type="entry name" value="CUB"/>
    <property type="match status" value="1"/>
</dbReference>
<dbReference type="Gene3D" id="1.10.238.10">
    <property type="entry name" value="EF-hand"/>
    <property type="match status" value="1"/>
</dbReference>
<dbReference type="InterPro" id="IPR009030">
    <property type="entry name" value="Growth_fac_rcpt_cys_sf"/>
</dbReference>
<name>A0A7S0LWG4_9CRYP</name>
<keyword evidence="4" id="KW-0812">Transmembrane</keyword>
<dbReference type="PANTHER" id="PTHR11319">
    <property type="entry name" value="G PROTEIN-COUPLED RECEPTOR-RELATED"/>
    <property type="match status" value="1"/>
</dbReference>
<dbReference type="PROSITE" id="PS50222">
    <property type="entry name" value="EF_HAND_2"/>
    <property type="match status" value="1"/>
</dbReference>
<keyword evidence="4" id="KW-1133">Transmembrane helix</keyword>
<evidence type="ECO:0000259" key="5">
    <source>
        <dbReference type="PROSITE" id="PS01180"/>
    </source>
</evidence>
<dbReference type="Gene3D" id="2.60.120.290">
    <property type="entry name" value="Spermadhesin, CUB domain"/>
    <property type="match status" value="1"/>
</dbReference>
<dbReference type="SUPFAM" id="SSF49854">
    <property type="entry name" value="Spermadhesin, CUB domain"/>
    <property type="match status" value="1"/>
</dbReference>
<dbReference type="PROSITE" id="PS00018">
    <property type="entry name" value="EF_HAND_1"/>
    <property type="match status" value="1"/>
</dbReference>
<keyword evidence="4" id="KW-0472">Membrane</keyword>
<dbReference type="PROSITE" id="PS01180">
    <property type="entry name" value="CUB"/>
    <property type="match status" value="1"/>
</dbReference>
<dbReference type="InterPro" id="IPR011050">
    <property type="entry name" value="Pectin_lyase_fold/virulence"/>
</dbReference>
<feature type="domain" description="CUB" evidence="5">
    <location>
        <begin position="580"/>
        <end position="692"/>
    </location>
</feature>
<feature type="transmembrane region" description="Helical" evidence="4">
    <location>
        <begin position="1883"/>
        <end position="1911"/>
    </location>
</feature>
<dbReference type="SUPFAM" id="SSF57184">
    <property type="entry name" value="Growth factor receptor domain"/>
    <property type="match status" value="2"/>
</dbReference>
<feature type="transmembrane region" description="Helical" evidence="4">
    <location>
        <begin position="1281"/>
        <end position="1300"/>
    </location>
</feature>
<feature type="domain" description="EF-hand" evidence="6">
    <location>
        <begin position="1648"/>
        <end position="1683"/>
    </location>
</feature>
<dbReference type="InterPro" id="IPR000859">
    <property type="entry name" value="CUB_dom"/>
</dbReference>
<dbReference type="InterPro" id="IPR018247">
    <property type="entry name" value="EF_Hand_1_Ca_BS"/>
</dbReference>
<evidence type="ECO:0000256" key="2">
    <source>
        <dbReference type="ARBA" id="ARBA00023157"/>
    </source>
</evidence>
<dbReference type="CDD" id="cd00041">
    <property type="entry name" value="CUB"/>
    <property type="match status" value="1"/>
</dbReference>
<keyword evidence="2" id="KW-1015">Disulfide bond</keyword>
<feature type="transmembrane region" description="Helical" evidence="4">
    <location>
        <begin position="1923"/>
        <end position="1943"/>
    </location>
</feature>
<evidence type="ECO:0000256" key="1">
    <source>
        <dbReference type="ARBA" id="ARBA00022837"/>
    </source>
</evidence>
<evidence type="ECO:0000256" key="3">
    <source>
        <dbReference type="SAM" id="MobiDB-lite"/>
    </source>
</evidence>
<dbReference type="PANTHER" id="PTHR11319:SF35">
    <property type="entry name" value="OUTER MEMBRANE PROTEIN PMPC-RELATED"/>
    <property type="match status" value="1"/>
</dbReference>
<feature type="region of interest" description="Disordered" evidence="3">
    <location>
        <begin position="2051"/>
        <end position="2129"/>
    </location>
</feature>
<dbReference type="SUPFAM" id="SSF51126">
    <property type="entry name" value="Pectin lyase-like"/>
    <property type="match status" value="1"/>
</dbReference>
<dbReference type="SUPFAM" id="SSF47473">
    <property type="entry name" value="EF-hand"/>
    <property type="match status" value="1"/>
</dbReference>
<reference evidence="7" key="1">
    <citation type="submission" date="2021-01" db="EMBL/GenBank/DDBJ databases">
        <authorList>
            <person name="Corre E."/>
            <person name="Pelletier E."/>
            <person name="Niang G."/>
            <person name="Scheremetjew M."/>
            <person name="Finn R."/>
            <person name="Kale V."/>
            <person name="Holt S."/>
            <person name="Cochrane G."/>
            <person name="Meng A."/>
            <person name="Brown T."/>
            <person name="Cohen L."/>
        </authorList>
    </citation>
    <scope>NUCLEOTIDE SEQUENCE</scope>
    <source>
        <strain evidence="7">CCAP979/52</strain>
    </source>
</reference>
<feature type="transmembrane region" description="Helical" evidence="4">
    <location>
        <begin position="1964"/>
        <end position="1985"/>
    </location>
</feature>
<dbReference type="Gene3D" id="2.10.50.10">
    <property type="entry name" value="Tumor Necrosis Factor Receptor, subunit A, domain 2"/>
    <property type="match status" value="2"/>
</dbReference>
<feature type="compositionally biased region" description="Low complexity" evidence="3">
    <location>
        <begin position="2081"/>
        <end position="2104"/>
    </location>
</feature>
<dbReference type="InterPro" id="IPR011992">
    <property type="entry name" value="EF-hand-dom_pair"/>
</dbReference>
<dbReference type="EMBL" id="HBEZ01004088">
    <property type="protein sequence ID" value="CAD8624590.1"/>
    <property type="molecule type" value="Transcribed_RNA"/>
</dbReference>